<dbReference type="PANTHER" id="PTHR30419:SF30">
    <property type="entry name" value="LYSR FAMILY TRANSCRIPTIONAL REGULATOR"/>
    <property type="match status" value="1"/>
</dbReference>
<dbReference type="STRING" id="1777141.AWB80_02563"/>
<dbReference type="InterPro" id="IPR005119">
    <property type="entry name" value="LysR_subst-bd"/>
</dbReference>
<sequence length="307" mass="33924">MKLHQLRALVAVARAGTIHEGARLLCVTQPAVTRALRDLEDEVGLTLIARSSSGVTLTTEGRLMLQRAELIVNEMQRTEHELARLRDARQGRVVIGMTPLAGFTVLPPAYQRFRAASPDVALEFVEFDPPQLVEQLKNGTLDFALASGRHARDFAGLRCVELATFPMWFAVSRRGALAHATSLAELSDAEWLHTGPSDEFRALLATQFERAGLPPPRRVTRCASQTLYYGLALNSDVVTSWTHLALRGEDALEQLKTLDLIEQPPARRLFLLSRRDAVLTASAERFVECIEDVLAKRRSRAAALSPA</sequence>
<comment type="similarity">
    <text evidence="1">Belongs to the LysR transcriptional regulatory family.</text>
</comment>
<reference evidence="6" key="1">
    <citation type="submission" date="2016-01" db="EMBL/GenBank/DDBJ databases">
        <authorList>
            <person name="Peeters C."/>
        </authorList>
    </citation>
    <scope>NUCLEOTIDE SEQUENCE [LARGE SCALE GENOMIC DNA]</scope>
    <source>
        <strain evidence="6">LMG 29323</strain>
    </source>
</reference>
<dbReference type="Pfam" id="PF00126">
    <property type="entry name" value="HTH_1"/>
    <property type="match status" value="1"/>
</dbReference>
<dbReference type="Proteomes" id="UP000054911">
    <property type="component" value="Unassembled WGS sequence"/>
</dbReference>
<evidence type="ECO:0000313" key="6">
    <source>
        <dbReference type="EMBL" id="SAK60188.1"/>
    </source>
</evidence>
<evidence type="ECO:0000259" key="5">
    <source>
        <dbReference type="PROSITE" id="PS50931"/>
    </source>
</evidence>
<dbReference type="GO" id="GO:0003700">
    <property type="term" value="F:DNA-binding transcription factor activity"/>
    <property type="evidence" value="ECO:0007669"/>
    <property type="project" value="InterPro"/>
</dbReference>
<dbReference type="InterPro" id="IPR036390">
    <property type="entry name" value="WH_DNA-bd_sf"/>
</dbReference>
<dbReference type="Gene3D" id="1.10.10.10">
    <property type="entry name" value="Winged helix-like DNA-binding domain superfamily/Winged helix DNA-binding domain"/>
    <property type="match status" value="1"/>
</dbReference>
<dbReference type="GO" id="GO:0005829">
    <property type="term" value="C:cytosol"/>
    <property type="evidence" value="ECO:0007669"/>
    <property type="project" value="TreeGrafter"/>
</dbReference>
<dbReference type="GO" id="GO:0003677">
    <property type="term" value="F:DNA binding"/>
    <property type="evidence" value="ECO:0007669"/>
    <property type="project" value="UniProtKB-KW"/>
</dbReference>
<accession>A0A158AQG7</accession>
<dbReference type="InterPro" id="IPR000847">
    <property type="entry name" value="LysR_HTH_N"/>
</dbReference>
<dbReference type="InterPro" id="IPR036388">
    <property type="entry name" value="WH-like_DNA-bd_sf"/>
</dbReference>
<dbReference type="PANTHER" id="PTHR30419">
    <property type="entry name" value="HTH-TYPE TRANSCRIPTIONAL REGULATOR YBHD"/>
    <property type="match status" value="1"/>
</dbReference>
<keyword evidence="3" id="KW-0238">DNA-binding</keyword>
<gene>
    <name evidence="6" type="ORF">AWB80_02563</name>
</gene>
<dbReference type="EMBL" id="FCOE02000007">
    <property type="protein sequence ID" value="SAK60188.1"/>
    <property type="molecule type" value="Genomic_DNA"/>
</dbReference>
<dbReference type="PRINTS" id="PR00039">
    <property type="entry name" value="HTHLYSR"/>
</dbReference>
<dbReference type="PROSITE" id="PS50931">
    <property type="entry name" value="HTH_LYSR"/>
    <property type="match status" value="1"/>
</dbReference>
<evidence type="ECO:0000256" key="4">
    <source>
        <dbReference type="ARBA" id="ARBA00023163"/>
    </source>
</evidence>
<dbReference type="SUPFAM" id="SSF53850">
    <property type="entry name" value="Periplasmic binding protein-like II"/>
    <property type="match status" value="1"/>
</dbReference>
<feature type="domain" description="HTH lysR-type" evidence="5">
    <location>
        <begin position="1"/>
        <end position="58"/>
    </location>
</feature>
<evidence type="ECO:0000256" key="1">
    <source>
        <dbReference type="ARBA" id="ARBA00009437"/>
    </source>
</evidence>
<keyword evidence="4" id="KW-0804">Transcription</keyword>
<organism evidence="6 7">
    <name type="scientific">Caballeronia pedi</name>
    <dbReference type="NCBI Taxonomy" id="1777141"/>
    <lineage>
        <taxon>Bacteria</taxon>
        <taxon>Pseudomonadati</taxon>
        <taxon>Pseudomonadota</taxon>
        <taxon>Betaproteobacteria</taxon>
        <taxon>Burkholderiales</taxon>
        <taxon>Burkholderiaceae</taxon>
        <taxon>Caballeronia</taxon>
    </lineage>
</organism>
<evidence type="ECO:0000256" key="3">
    <source>
        <dbReference type="ARBA" id="ARBA00023125"/>
    </source>
</evidence>
<comment type="caution">
    <text evidence="6">The sequence shown here is derived from an EMBL/GenBank/DDBJ whole genome shotgun (WGS) entry which is preliminary data.</text>
</comment>
<keyword evidence="2" id="KW-0805">Transcription regulation</keyword>
<dbReference type="InterPro" id="IPR050950">
    <property type="entry name" value="HTH-type_LysR_regulators"/>
</dbReference>
<dbReference type="OrthoDB" id="8629427at2"/>
<name>A0A158AQG7_9BURK</name>
<proteinExistence type="inferred from homology"/>
<protein>
    <submittedName>
        <fullName evidence="6">LysR family transcriptional regulator</fullName>
    </submittedName>
</protein>
<dbReference type="Pfam" id="PF03466">
    <property type="entry name" value="LysR_substrate"/>
    <property type="match status" value="1"/>
</dbReference>
<dbReference type="CDD" id="cd05466">
    <property type="entry name" value="PBP2_LTTR_substrate"/>
    <property type="match status" value="1"/>
</dbReference>
<evidence type="ECO:0000256" key="2">
    <source>
        <dbReference type="ARBA" id="ARBA00023015"/>
    </source>
</evidence>
<dbReference type="SUPFAM" id="SSF46785">
    <property type="entry name" value="Winged helix' DNA-binding domain"/>
    <property type="match status" value="1"/>
</dbReference>
<dbReference type="AlphaFoldDB" id="A0A158AQG7"/>
<evidence type="ECO:0000313" key="7">
    <source>
        <dbReference type="Proteomes" id="UP000054911"/>
    </source>
</evidence>
<keyword evidence="7" id="KW-1185">Reference proteome</keyword>
<dbReference type="Gene3D" id="3.40.190.10">
    <property type="entry name" value="Periplasmic binding protein-like II"/>
    <property type="match status" value="2"/>
</dbReference>
<dbReference type="RefSeq" id="WP_061175056.1">
    <property type="nucleotide sequence ID" value="NZ_FCOE02000007.1"/>
</dbReference>